<dbReference type="Proteomes" id="UP000077266">
    <property type="component" value="Unassembled WGS sequence"/>
</dbReference>
<keyword evidence="1" id="KW-0815">Transposition</keyword>
<keyword evidence="7" id="KW-0460">Magnesium</keyword>
<dbReference type="GO" id="GO:0015074">
    <property type="term" value="P:DNA integration"/>
    <property type="evidence" value="ECO:0007669"/>
    <property type="project" value="UniProtKB-KW"/>
</dbReference>
<comment type="catalytic activity">
    <reaction evidence="14">
        <text>DNA(n) + a 2'-deoxyribonucleoside 5'-triphosphate = DNA(n+1) + diphosphate</text>
        <dbReference type="Rhea" id="RHEA:22508"/>
        <dbReference type="Rhea" id="RHEA-COMP:17339"/>
        <dbReference type="Rhea" id="RHEA-COMP:17340"/>
        <dbReference type="ChEBI" id="CHEBI:33019"/>
        <dbReference type="ChEBI" id="CHEBI:61560"/>
        <dbReference type="ChEBI" id="CHEBI:173112"/>
        <dbReference type="EC" id="2.7.7.49"/>
    </reaction>
</comment>
<evidence type="ECO:0000256" key="7">
    <source>
        <dbReference type="ARBA" id="ARBA00022842"/>
    </source>
</evidence>
<evidence type="ECO:0000256" key="8">
    <source>
        <dbReference type="ARBA" id="ARBA00022884"/>
    </source>
</evidence>
<feature type="region of interest" description="Disordered" evidence="16">
    <location>
        <begin position="225"/>
        <end position="380"/>
    </location>
</feature>
<keyword evidence="12" id="KW-0233">DNA recombination</keyword>
<dbReference type="STRING" id="1314781.A0A165H4P9"/>
<dbReference type="SUPFAM" id="SSF53098">
    <property type="entry name" value="Ribonuclease H-like"/>
    <property type="match status" value="1"/>
</dbReference>
<feature type="domain" description="Integrase catalytic" evidence="17">
    <location>
        <begin position="1"/>
        <end position="137"/>
    </location>
</feature>
<dbReference type="Gene3D" id="3.30.420.10">
    <property type="entry name" value="Ribonuclease H-like superfamily/Ribonuclease H"/>
    <property type="match status" value="1"/>
</dbReference>
<keyword evidence="19" id="KW-1185">Reference proteome</keyword>
<dbReference type="Pfam" id="PF07727">
    <property type="entry name" value="RVT_2"/>
    <property type="match status" value="1"/>
</dbReference>
<dbReference type="OrthoDB" id="3227712at2759"/>
<dbReference type="GO" id="GO:0046872">
    <property type="term" value="F:metal ion binding"/>
    <property type="evidence" value="ECO:0007669"/>
    <property type="project" value="UniProtKB-KW"/>
</dbReference>
<evidence type="ECO:0000313" key="18">
    <source>
        <dbReference type="EMBL" id="KZV91451.1"/>
    </source>
</evidence>
<keyword evidence="13" id="KW-0511">Multifunctional enzyme</keyword>
<evidence type="ECO:0000256" key="11">
    <source>
        <dbReference type="ARBA" id="ARBA00022932"/>
    </source>
</evidence>
<dbReference type="InterPro" id="IPR001584">
    <property type="entry name" value="Integrase_cat-core"/>
</dbReference>
<comment type="catalytic activity">
    <reaction evidence="15">
        <text>DNA(n) + a 2'-deoxyribonucleoside 5'-triphosphate = DNA(n+1) + diphosphate</text>
        <dbReference type="Rhea" id="RHEA:22508"/>
        <dbReference type="Rhea" id="RHEA-COMP:17339"/>
        <dbReference type="Rhea" id="RHEA-COMP:17340"/>
        <dbReference type="ChEBI" id="CHEBI:33019"/>
        <dbReference type="ChEBI" id="CHEBI:61560"/>
        <dbReference type="ChEBI" id="CHEBI:173112"/>
        <dbReference type="EC" id="2.7.7.7"/>
    </reaction>
</comment>
<evidence type="ECO:0000256" key="9">
    <source>
        <dbReference type="ARBA" id="ARBA00022908"/>
    </source>
</evidence>
<dbReference type="GO" id="GO:0006310">
    <property type="term" value="P:DNA recombination"/>
    <property type="evidence" value="ECO:0007669"/>
    <property type="project" value="UniProtKB-KW"/>
</dbReference>
<feature type="non-terminal residue" evidence="18">
    <location>
        <position position="1"/>
    </location>
</feature>
<feature type="compositionally biased region" description="Low complexity" evidence="16">
    <location>
        <begin position="301"/>
        <end position="312"/>
    </location>
</feature>
<protein>
    <recommendedName>
        <fullName evidence="17">Integrase catalytic domain-containing protein</fullName>
    </recommendedName>
</protein>
<sequence length="515" mass="57365">LDDHSSFASGYWLRKKSDTHASIVEHTDWAEKRAGKPMLVSHNDEGGEFIGKRTLEFFKSRGIDVRHTETASPWQNGRVERLNRAMAEGVTTMLNHAHLPRSWWKLAGAAWLWVRNRTISSSLPEGKTPLELFCREKPDVSRFRVFGCYAHALVPPERRPAFTTHGRDCIFVGYSKEKVGCWIFYDINTRKIFESSNAVFDENSFPGTAAPDPRSIFDGDLTELEGLEDPLPEGRSRDQTPPPLAHDTPPPRTAQLEEDATPRPPPPPQAGTPPQPEDRTPRPRAPIRSAPTEPDTPIPPRRTSTRPGRPAPGSLAEPDLRRSTLYPVALEPGPSSLREYREPTPQIQLSDTEDEGVMPNSSASESSDGVIPSDDGEDSLLSDAHVVEPRTFKEAMSRPPDEAMKWLAAAHEELDNLVRKGTFVMVKLPPGRKAIGSQWVFKLKRNSEGVIERYKARLVARGDSQRPGVDFTETFAPTVRWGTLRTIFALVALEGYVCVSADVTAAYLNGDLEEE</sequence>
<dbReference type="InterPro" id="IPR013103">
    <property type="entry name" value="RVT_2"/>
</dbReference>
<dbReference type="GO" id="GO:0003723">
    <property type="term" value="F:RNA binding"/>
    <property type="evidence" value="ECO:0007669"/>
    <property type="project" value="UniProtKB-KW"/>
</dbReference>
<keyword evidence="11" id="KW-0808">Transferase</keyword>
<dbReference type="GO" id="GO:0004519">
    <property type="term" value="F:endonuclease activity"/>
    <property type="evidence" value="ECO:0007669"/>
    <property type="project" value="UniProtKB-KW"/>
</dbReference>
<evidence type="ECO:0000256" key="10">
    <source>
        <dbReference type="ARBA" id="ARBA00022918"/>
    </source>
</evidence>
<evidence type="ECO:0000256" key="3">
    <source>
        <dbReference type="ARBA" id="ARBA00022722"/>
    </source>
</evidence>
<feature type="compositionally biased region" description="Pro residues" evidence="16">
    <location>
        <begin position="240"/>
        <end position="252"/>
    </location>
</feature>
<feature type="non-terminal residue" evidence="18">
    <location>
        <position position="515"/>
    </location>
</feature>
<keyword evidence="6" id="KW-0378">Hydrolase</keyword>
<dbReference type="InterPro" id="IPR039537">
    <property type="entry name" value="Retrotran_Ty1/copia-like"/>
</dbReference>
<evidence type="ECO:0000256" key="15">
    <source>
        <dbReference type="ARBA" id="ARBA00049244"/>
    </source>
</evidence>
<dbReference type="PANTHER" id="PTHR42648">
    <property type="entry name" value="TRANSPOSASE, PUTATIVE-RELATED"/>
    <property type="match status" value="1"/>
</dbReference>
<evidence type="ECO:0000256" key="14">
    <source>
        <dbReference type="ARBA" id="ARBA00048173"/>
    </source>
</evidence>
<dbReference type="InterPro" id="IPR012337">
    <property type="entry name" value="RNaseH-like_sf"/>
</dbReference>
<keyword evidence="4" id="KW-0479">Metal-binding</keyword>
<dbReference type="AlphaFoldDB" id="A0A165H4P9"/>
<dbReference type="InterPro" id="IPR036397">
    <property type="entry name" value="RNaseH_sf"/>
</dbReference>
<dbReference type="PANTHER" id="PTHR42648:SF11">
    <property type="entry name" value="TRANSPOSON TY4-P GAG-POL POLYPROTEIN"/>
    <property type="match status" value="1"/>
</dbReference>
<dbReference type="GO" id="GO:0003964">
    <property type="term" value="F:RNA-directed DNA polymerase activity"/>
    <property type="evidence" value="ECO:0007669"/>
    <property type="project" value="UniProtKB-KW"/>
</dbReference>
<evidence type="ECO:0000256" key="2">
    <source>
        <dbReference type="ARBA" id="ARBA00022695"/>
    </source>
</evidence>
<evidence type="ECO:0000256" key="5">
    <source>
        <dbReference type="ARBA" id="ARBA00022759"/>
    </source>
</evidence>
<proteinExistence type="predicted"/>
<organism evidence="18 19">
    <name type="scientific">Exidia glandulosa HHB12029</name>
    <dbReference type="NCBI Taxonomy" id="1314781"/>
    <lineage>
        <taxon>Eukaryota</taxon>
        <taxon>Fungi</taxon>
        <taxon>Dikarya</taxon>
        <taxon>Basidiomycota</taxon>
        <taxon>Agaricomycotina</taxon>
        <taxon>Agaricomycetes</taxon>
        <taxon>Auriculariales</taxon>
        <taxon>Exidiaceae</taxon>
        <taxon>Exidia</taxon>
    </lineage>
</organism>
<feature type="compositionally biased region" description="Pro residues" evidence="16">
    <location>
        <begin position="262"/>
        <end position="275"/>
    </location>
</feature>
<gene>
    <name evidence="18" type="ORF">EXIGLDRAFT_588446</name>
</gene>
<keyword evidence="2" id="KW-0548">Nucleotidyltransferase</keyword>
<evidence type="ECO:0000256" key="6">
    <source>
        <dbReference type="ARBA" id="ARBA00022801"/>
    </source>
</evidence>
<evidence type="ECO:0000259" key="17">
    <source>
        <dbReference type="PROSITE" id="PS50994"/>
    </source>
</evidence>
<dbReference type="PROSITE" id="PS50994">
    <property type="entry name" value="INTEGRASE"/>
    <property type="match status" value="1"/>
</dbReference>
<evidence type="ECO:0000256" key="4">
    <source>
        <dbReference type="ARBA" id="ARBA00022723"/>
    </source>
</evidence>
<name>A0A165H4P9_EXIGL</name>
<keyword evidence="5" id="KW-0255">Endonuclease</keyword>
<evidence type="ECO:0000256" key="1">
    <source>
        <dbReference type="ARBA" id="ARBA00022578"/>
    </source>
</evidence>
<evidence type="ECO:0000256" key="16">
    <source>
        <dbReference type="SAM" id="MobiDB-lite"/>
    </source>
</evidence>
<dbReference type="GO" id="GO:0016787">
    <property type="term" value="F:hydrolase activity"/>
    <property type="evidence" value="ECO:0007669"/>
    <property type="project" value="UniProtKB-KW"/>
</dbReference>
<keyword evidence="3" id="KW-0540">Nuclease</keyword>
<reference evidence="18 19" key="1">
    <citation type="journal article" date="2016" name="Mol. Biol. Evol.">
        <title>Comparative Genomics of Early-Diverging Mushroom-Forming Fungi Provides Insights into the Origins of Lignocellulose Decay Capabilities.</title>
        <authorList>
            <person name="Nagy L.G."/>
            <person name="Riley R."/>
            <person name="Tritt A."/>
            <person name="Adam C."/>
            <person name="Daum C."/>
            <person name="Floudas D."/>
            <person name="Sun H."/>
            <person name="Yadav J.S."/>
            <person name="Pangilinan J."/>
            <person name="Larsson K.H."/>
            <person name="Matsuura K."/>
            <person name="Barry K."/>
            <person name="Labutti K."/>
            <person name="Kuo R."/>
            <person name="Ohm R.A."/>
            <person name="Bhattacharya S.S."/>
            <person name="Shirouzu T."/>
            <person name="Yoshinaga Y."/>
            <person name="Martin F.M."/>
            <person name="Grigoriev I.V."/>
            <person name="Hibbett D.S."/>
        </authorList>
    </citation>
    <scope>NUCLEOTIDE SEQUENCE [LARGE SCALE GENOMIC DNA]</scope>
    <source>
        <strain evidence="18 19">HHB12029</strain>
    </source>
</reference>
<dbReference type="GO" id="GO:0003887">
    <property type="term" value="F:DNA-directed DNA polymerase activity"/>
    <property type="evidence" value="ECO:0007669"/>
    <property type="project" value="UniProtKB-KW"/>
</dbReference>
<dbReference type="EMBL" id="KV426027">
    <property type="protein sequence ID" value="KZV91451.1"/>
    <property type="molecule type" value="Genomic_DNA"/>
</dbReference>
<evidence type="ECO:0000256" key="12">
    <source>
        <dbReference type="ARBA" id="ARBA00023172"/>
    </source>
</evidence>
<evidence type="ECO:0000313" key="19">
    <source>
        <dbReference type="Proteomes" id="UP000077266"/>
    </source>
</evidence>
<keyword evidence="10" id="KW-0695">RNA-directed DNA polymerase</keyword>
<keyword evidence="11" id="KW-0239">DNA-directed DNA polymerase</keyword>
<dbReference type="GO" id="GO:0005634">
    <property type="term" value="C:nucleus"/>
    <property type="evidence" value="ECO:0007669"/>
    <property type="project" value="UniProtKB-ARBA"/>
</dbReference>
<dbReference type="Pfam" id="PF25597">
    <property type="entry name" value="SH3_retrovirus"/>
    <property type="match status" value="1"/>
</dbReference>
<keyword evidence="8" id="KW-0694">RNA-binding</keyword>
<dbReference type="GO" id="GO:0032196">
    <property type="term" value="P:transposition"/>
    <property type="evidence" value="ECO:0007669"/>
    <property type="project" value="UniProtKB-KW"/>
</dbReference>
<dbReference type="InParanoid" id="A0A165H4P9"/>
<dbReference type="InterPro" id="IPR057670">
    <property type="entry name" value="SH3_retrovirus"/>
</dbReference>
<evidence type="ECO:0000256" key="13">
    <source>
        <dbReference type="ARBA" id="ARBA00023268"/>
    </source>
</evidence>
<accession>A0A165H4P9</accession>
<keyword evidence="9" id="KW-0229">DNA integration</keyword>